<comment type="similarity">
    <text evidence="1 7">Belongs to the peptidase M3 family.</text>
</comment>
<dbReference type="InterPro" id="IPR001567">
    <property type="entry name" value="Pept_M3A_M3B_dom"/>
</dbReference>
<keyword evidence="2 7" id="KW-0645">Protease</keyword>
<evidence type="ECO:0000313" key="10">
    <source>
        <dbReference type="Proteomes" id="UP001175000"/>
    </source>
</evidence>
<dbReference type="FunFam" id="3.40.390.10:FF:000074">
    <property type="entry name" value="Metalloprotease"/>
    <property type="match status" value="1"/>
</dbReference>
<keyword evidence="10" id="KW-1185">Reference proteome</keyword>
<name>A0AA40CAP7_9PEZI</name>
<keyword evidence="4 7" id="KW-0378">Hydrolase</keyword>
<comment type="caution">
    <text evidence="9">The sequence shown here is derived from an EMBL/GenBank/DDBJ whole genome shotgun (WGS) entry which is preliminary data.</text>
</comment>
<dbReference type="GO" id="GO:0005758">
    <property type="term" value="C:mitochondrial intermembrane space"/>
    <property type="evidence" value="ECO:0007669"/>
    <property type="project" value="TreeGrafter"/>
</dbReference>
<proteinExistence type="inferred from homology"/>
<keyword evidence="6 7" id="KW-0482">Metalloprotease</keyword>
<dbReference type="GO" id="GO:0006508">
    <property type="term" value="P:proteolysis"/>
    <property type="evidence" value="ECO:0007669"/>
    <property type="project" value="UniProtKB-KW"/>
</dbReference>
<protein>
    <recommendedName>
        <fullName evidence="8">Peptidase M3A/M3B catalytic domain-containing protein</fullName>
    </recommendedName>
</protein>
<evidence type="ECO:0000256" key="3">
    <source>
        <dbReference type="ARBA" id="ARBA00022723"/>
    </source>
</evidence>
<dbReference type="Gene3D" id="1.10.1370.10">
    <property type="entry name" value="Neurolysin, domain 3"/>
    <property type="match status" value="1"/>
</dbReference>
<dbReference type="Proteomes" id="UP001175000">
    <property type="component" value="Unassembled WGS sequence"/>
</dbReference>
<dbReference type="GO" id="GO:0046872">
    <property type="term" value="F:metal ion binding"/>
    <property type="evidence" value="ECO:0007669"/>
    <property type="project" value="UniProtKB-UniRule"/>
</dbReference>
<evidence type="ECO:0000256" key="4">
    <source>
        <dbReference type="ARBA" id="ARBA00022801"/>
    </source>
</evidence>
<evidence type="ECO:0000256" key="5">
    <source>
        <dbReference type="ARBA" id="ARBA00022833"/>
    </source>
</evidence>
<organism evidence="9 10">
    <name type="scientific">Immersiella caudata</name>
    <dbReference type="NCBI Taxonomy" id="314043"/>
    <lineage>
        <taxon>Eukaryota</taxon>
        <taxon>Fungi</taxon>
        <taxon>Dikarya</taxon>
        <taxon>Ascomycota</taxon>
        <taxon>Pezizomycotina</taxon>
        <taxon>Sordariomycetes</taxon>
        <taxon>Sordariomycetidae</taxon>
        <taxon>Sordariales</taxon>
        <taxon>Lasiosphaeriaceae</taxon>
        <taxon>Immersiella</taxon>
    </lineage>
</organism>
<evidence type="ECO:0000256" key="1">
    <source>
        <dbReference type="ARBA" id="ARBA00006040"/>
    </source>
</evidence>
<dbReference type="EMBL" id="JAULSU010000001">
    <property type="protein sequence ID" value="KAK0631295.1"/>
    <property type="molecule type" value="Genomic_DNA"/>
</dbReference>
<dbReference type="GO" id="GO:0006518">
    <property type="term" value="P:peptide metabolic process"/>
    <property type="evidence" value="ECO:0007669"/>
    <property type="project" value="TreeGrafter"/>
</dbReference>
<evidence type="ECO:0000256" key="6">
    <source>
        <dbReference type="ARBA" id="ARBA00023049"/>
    </source>
</evidence>
<keyword evidence="5 7" id="KW-0862">Zinc</keyword>
<evidence type="ECO:0000256" key="7">
    <source>
        <dbReference type="RuleBase" id="RU003435"/>
    </source>
</evidence>
<dbReference type="AlphaFoldDB" id="A0AA40CAP7"/>
<dbReference type="SUPFAM" id="SSF55486">
    <property type="entry name" value="Metalloproteases ('zincins'), catalytic domain"/>
    <property type="match status" value="1"/>
</dbReference>
<dbReference type="Gene3D" id="1.20.1050.40">
    <property type="entry name" value="Endopeptidase. Chain P, domain 1"/>
    <property type="match status" value="1"/>
</dbReference>
<evidence type="ECO:0000259" key="8">
    <source>
        <dbReference type="Pfam" id="PF01432"/>
    </source>
</evidence>
<dbReference type="InterPro" id="IPR024077">
    <property type="entry name" value="Neurolysin/TOP_dom2"/>
</dbReference>
<accession>A0AA40CAP7</accession>
<dbReference type="CDD" id="cd06455">
    <property type="entry name" value="M3A_TOP"/>
    <property type="match status" value="1"/>
</dbReference>
<feature type="domain" description="Peptidase M3A/M3B catalytic" evidence="8">
    <location>
        <begin position="225"/>
        <end position="698"/>
    </location>
</feature>
<sequence>MDREKYRHPPQPAVLFRATADGIIADEKARGEATQALLDRIVAQVPVEQAEFHNVLLPIEHNTNARLSEIEPNFYSLVSPDIERRQAGVEAQKIQHLAAVGCSMREDVFRLVDAAYQRGGDTLDPESQRVLLRTRQQYIRDGVALPVGPTRDRYRAIAERLGELQIDYERTIDESTGGVWFTPEELEGLREEVINRLESGTGDNAGKCKVPFNGPDASVASAQSPKTKTRYRVAYAERCKDNIPRFQEIMKLRHEAAQILGYPNWAAKRLETRMAKTPEAVIDFLGDLRSRISPRVKEEVAEILAAKKADMSVQASGAPLDGNLYDRDVHHYSELLANGKFDVDYDKISEYYPLNQVVPRMLATFGRLLGLVFVELEGDEERGRASPTGRAADILWHESVVLYAVWNEETFEDEVRREHADFVGYLYLDLHPRSGKHPKGLCATVRSGYRYPDGTRCYPATCLIMNLNPPTSSRPSLLRYHQIITLFHELGHCMHDLVSVTAYARFHGVQVARDFIEAPSQMLEYWCRVPSCLLALSSHYETGESIPLDMLDGLIEAKREGSALDMLDQLGYAVFDMVIHTMNEKEPSYPELFGATYRKVTGVKQSSASGLLCEWNHGYASYSSLIRGNDAGYYGYLWSKMYSADMFYSLFKDDPMSREAGQRYRHILLEKGGSQDEMLTLEQFLGRKPSSEAFFRDLGWG</sequence>
<dbReference type="InterPro" id="IPR024079">
    <property type="entry name" value="MetalloPept_cat_dom_sf"/>
</dbReference>
<reference evidence="9" key="1">
    <citation type="submission" date="2023-06" db="EMBL/GenBank/DDBJ databases">
        <title>Genome-scale phylogeny and comparative genomics of the fungal order Sordariales.</title>
        <authorList>
            <consortium name="Lawrence Berkeley National Laboratory"/>
            <person name="Hensen N."/>
            <person name="Bonometti L."/>
            <person name="Westerberg I."/>
            <person name="Brannstrom I.O."/>
            <person name="Guillou S."/>
            <person name="Cros-Aarteil S."/>
            <person name="Calhoun S."/>
            <person name="Haridas S."/>
            <person name="Kuo A."/>
            <person name="Mondo S."/>
            <person name="Pangilinan J."/>
            <person name="Riley R."/>
            <person name="Labutti K."/>
            <person name="Andreopoulos B."/>
            <person name="Lipzen A."/>
            <person name="Chen C."/>
            <person name="Yanf M."/>
            <person name="Daum C."/>
            <person name="Ng V."/>
            <person name="Clum A."/>
            <person name="Steindorff A."/>
            <person name="Ohm R."/>
            <person name="Martin F."/>
            <person name="Silar P."/>
            <person name="Natvig D."/>
            <person name="Lalanne C."/>
            <person name="Gautier V."/>
            <person name="Ament-Velasquez S.L."/>
            <person name="Kruys A."/>
            <person name="Hutchinson M.I."/>
            <person name="Powell A.J."/>
            <person name="Barry K."/>
            <person name="Miller A.N."/>
            <person name="Grigoriev I.V."/>
            <person name="Debuchy R."/>
            <person name="Gladieux P."/>
            <person name="Thoren M.H."/>
            <person name="Johannesson H."/>
        </authorList>
    </citation>
    <scope>NUCLEOTIDE SEQUENCE</scope>
    <source>
        <strain evidence="9">CBS 606.72</strain>
    </source>
</reference>
<dbReference type="InterPro" id="IPR024080">
    <property type="entry name" value="Neurolysin/TOP_N"/>
</dbReference>
<evidence type="ECO:0000256" key="2">
    <source>
        <dbReference type="ARBA" id="ARBA00022670"/>
    </source>
</evidence>
<keyword evidence="3 7" id="KW-0479">Metal-binding</keyword>
<dbReference type="InterPro" id="IPR045090">
    <property type="entry name" value="Pept_M3A_M3B"/>
</dbReference>
<dbReference type="GO" id="GO:0004222">
    <property type="term" value="F:metalloendopeptidase activity"/>
    <property type="evidence" value="ECO:0007669"/>
    <property type="project" value="InterPro"/>
</dbReference>
<gene>
    <name evidence="9" type="ORF">B0T14DRAFT_489880</name>
</gene>
<dbReference type="Pfam" id="PF01432">
    <property type="entry name" value="Peptidase_M3"/>
    <property type="match status" value="1"/>
</dbReference>
<dbReference type="PANTHER" id="PTHR11804">
    <property type="entry name" value="PROTEASE M3 THIMET OLIGOPEPTIDASE-RELATED"/>
    <property type="match status" value="1"/>
</dbReference>
<dbReference type="PANTHER" id="PTHR11804:SF84">
    <property type="entry name" value="SACCHAROLYSIN"/>
    <property type="match status" value="1"/>
</dbReference>
<evidence type="ECO:0000313" key="9">
    <source>
        <dbReference type="EMBL" id="KAK0631295.1"/>
    </source>
</evidence>
<comment type="cofactor">
    <cofactor evidence="7">
        <name>Zn(2+)</name>
        <dbReference type="ChEBI" id="CHEBI:29105"/>
    </cofactor>
    <text evidence="7">Binds 1 zinc ion.</text>
</comment>
<dbReference type="Gene3D" id="3.40.390.10">
    <property type="entry name" value="Collagenase (Catalytic Domain)"/>
    <property type="match status" value="1"/>
</dbReference>